<dbReference type="VEuPathDB" id="VectorBase:ISCW014496"/>
<reference evidence="3" key="2">
    <citation type="submission" date="2020-05" db="UniProtKB">
        <authorList>
            <consortium name="EnsemblMetazoa"/>
        </authorList>
    </citation>
    <scope>IDENTIFICATION</scope>
    <source>
        <strain evidence="3">wikel</strain>
    </source>
</reference>
<accession>B7QHQ1</accession>
<evidence type="ECO:0000313" key="3">
    <source>
        <dbReference type="EnsemblMetazoa" id="ISCW014496-PA"/>
    </source>
</evidence>
<dbReference type="EMBL" id="DS940849">
    <property type="protein sequence ID" value="EEC18373.1"/>
    <property type="molecule type" value="Genomic_DNA"/>
</dbReference>
<evidence type="ECO:0000256" key="1">
    <source>
        <dbReference type="SAM" id="MobiDB-lite"/>
    </source>
</evidence>
<sequence length="83" mass="9476">MPKYHRSNNNNLPIEIPISHVVCCAREVNLYIVHLLNYIKLLILNKTGSFLPTPDATGELSQPSGNSGRVRRNWSDSMLWLEE</sequence>
<dbReference type="Proteomes" id="UP000001555">
    <property type="component" value="Unassembled WGS sequence"/>
</dbReference>
<keyword evidence="4" id="KW-1185">Reference proteome</keyword>
<dbReference type="EnsemblMetazoa" id="ISCW014496-RA">
    <property type="protein sequence ID" value="ISCW014496-PA"/>
    <property type="gene ID" value="ISCW014496"/>
</dbReference>
<gene>
    <name evidence="2" type="ORF">IscW_ISCW014496</name>
</gene>
<dbReference type="AlphaFoldDB" id="B7QHQ1"/>
<feature type="region of interest" description="Disordered" evidence="1">
    <location>
        <begin position="54"/>
        <end position="83"/>
    </location>
</feature>
<dbReference type="InParanoid" id="B7QHQ1"/>
<protein>
    <submittedName>
        <fullName evidence="2 3">Uncharacterized protein</fullName>
    </submittedName>
</protein>
<evidence type="ECO:0000313" key="2">
    <source>
        <dbReference type="EMBL" id="EEC18373.1"/>
    </source>
</evidence>
<dbReference type="HOGENOM" id="CLU_2545147_0_0_1"/>
<reference evidence="2 4" key="1">
    <citation type="submission" date="2008-03" db="EMBL/GenBank/DDBJ databases">
        <title>Annotation of Ixodes scapularis.</title>
        <authorList>
            <consortium name="Ixodes scapularis Genome Project Consortium"/>
            <person name="Caler E."/>
            <person name="Hannick L.I."/>
            <person name="Bidwell S."/>
            <person name="Joardar V."/>
            <person name="Thiagarajan M."/>
            <person name="Amedeo P."/>
            <person name="Galinsky K.J."/>
            <person name="Schobel S."/>
            <person name="Inman J."/>
            <person name="Hostetler J."/>
            <person name="Miller J."/>
            <person name="Hammond M."/>
            <person name="Megy K."/>
            <person name="Lawson D."/>
            <person name="Kodira C."/>
            <person name="Sutton G."/>
            <person name="Meyer J."/>
            <person name="Hill C.A."/>
            <person name="Birren B."/>
            <person name="Nene V."/>
            <person name="Collins F."/>
            <person name="Alarcon-Chaidez F."/>
            <person name="Wikel S."/>
            <person name="Strausberg R."/>
        </authorList>
    </citation>
    <scope>NUCLEOTIDE SEQUENCE [LARGE SCALE GENOMIC DNA]</scope>
    <source>
        <strain evidence="4">Wikel</strain>
        <strain evidence="2">Wikel colony</strain>
    </source>
</reference>
<proteinExistence type="predicted"/>
<organism>
    <name type="scientific">Ixodes scapularis</name>
    <name type="common">Black-legged tick</name>
    <name type="synonym">Deer tick</name>
    <dbReference type="NCBI Taxonomy" id="6945"/>
    <lineage>
        <taxon>Eukaryota</taxon>
        <taxon>Metazoa</taxon>
        <taxon>Ecdysozoa</taxon>
        <taxon>Arthropoda</taxon>
        <taxon>Chelicerata</taxon>
        <taxon>Arachnida</taxon>
        <taxon>Acari</taxon>
        <taxon>Parasitiformes</taxon>
        <taxon>Ixodida</taxon>
        <taxon>Ixodoidea</taxon>
        <taxon>Ixodidae</taxon>
        <taxon>Ixodinae</taxon>
        <taxon>Ixodes</taxon>
    </lineage>
</organism>
<dbReference type="VEuPathDB" id="VectorBase:ISCI014496"/>
<dbReference type="EMBL" id="ABJB011065658">
    <property type="status" value="NOT_ANNOTATED_CDS"/>
    <property type="molecule type" value="Genomic_DNA"/>
</dbReference>
<dbReference type="PaxDb" id="6945-B7QHQ1"/>
<name>B7QHQ1_IXOSC</name>
<evidence type="ECO:0000313" key="4">
    <source>
        <dbReference type="Proteomes" id="UP000001555"/>
    </source>
</evidence>